<feature type="transmembrane region" description="Helical" evidence="1">
    <location>
        <begin position="66"/>
        <end position="84"/>
    </location>
</feature>
<gene>
    <name evidence="2" type="ORF">GCM10010978_10410</name>
</gene>
<dbReference type="Pfam" id="PF06961">
    <property type="entry name" value="DUF1294"/>
    <property type="match status" value="1"/>
</dbReference>
<dbReference type="InterPro" id="IPR010718">
    <property type="entry name" value="DUF1294"/>
</dbReference>
<keyword evidence="1" id="KW-0472">Membrane</keyword>
<keyword evidence="1" id="KW-0812">Transmembrane</keyword>
<dbReference type="InterPro" id="IPR012156">
    <property type="entry name" value="Cold_shock_CspA"/>
</dbReference>
<keyword evidence="3" id="KW-1185">Reference proteome</keyword>
<dbReference type="GO" id="GO:0003676">
    <property type="term" value="F:nucleic acid binding"/>
    <property type="evidence" value="ECO:0007669"/>
    <property type="project" value="InterPro"/>
</dbReference>
<reference evidence="2" key="1">
    <citation type="journal article" date="2014" name="Int. J. Syst. Evol. Microbiol.">
        <title>Complete genome sequence of Corynebacterium casei LMG S-19264T (=DSM 44701T), isolated from a smear-ripened cheese.</title>
        <authorList>
            <consortium name="US DOE Joint Genome Institute (JGI-PGF)"/>
            <person name="Walter F."/>
            <person name="Albersmeier A."/>
            <person name="Kalinowski J."/>
            <person name="Ruckert C."/>
        </authorList>
    </citation>
    <scope>NUCLEOTIDE SEQUENCE</scope>
    <source>
        <strain evidence="2">CGMCC 1.12360</strain>
    </source>
</reference>
<evidence type="ECO:0000313" key="3">
    <source>
        <dbReference type="Proteomes" id="UP000602050"/>
    </source>
</evidence>
<organism evidence="2 3">
    <name type="scientific">Compostibacillus humi</name>
    <dbReference type="NCBI Taxonomy" id="1245525"/>
    <lineage>
        <taxon>Bacteria</taxon>
        <taxon>Bacillati</taxon>
        <taxon>Bacillota</taxon>
        <taxon>Bacilli</taxon>
        <taxon>Bacillales</taxon>
        <taxon>Bacillaceae</taxon>
        <taxon>Compostibacillus</taxon>
    </lineage>
</organism>
<evidence type="ECO:0000256" key="1">
    <source>
        <dbReference type="SAM" id="Phobius"/>
    </source>
</evidence>
<comment type="caution">
    <text evidence="2">The sequence shown here is derived from an EMBL/GenBank/DDBJ whole genome shotgun (WGS) entry which is preliminary data.</text>
</comment>
<name>A0A8J3EJR6_9BACI</name>
<dbReference type="RefSeq" id="WP_188391316.1">
    <property type="nucleotide sequence ID" value="NZ_BMEV01000013.1"/>
</dbReference>
<sequence>MESIFVYLLGVNGIVFFLMYIDKQKAINGQFRIPERTFWLLALLGGAVGAYIGMNVFRHKTKHPSFRIGMPVLIILQLVLFLFLS</sequence>
<keyword evidence="1" id="KW-1133">Transmembrane helix</keyword>
<dbReference type="PIRSF" id="PIRSF002599">
    <property type="entry name" value="Cold_shock_A"/>
    <property type="match status" value="1"/>
</dbReference>
<protein>
    <submittedName>
        <fullName evidence="2">Membrane protein</fullName>
    </submittedName>
</protein>
<evidence type="ECO:0000313" key="2">
    <source>
        <dbReference type="EMBL" id="GGH72988.1"/>
    </source>
</evidence>
<feature type="transmembrane region" description="Helical" evidence="1">
    <location>
        <begin position="6"/>
        <end position="21"/>
    </location>
</feature>
<dbReference type="EMBL" id="BMEV01000013">
    <property type="protein sequence ID" value="GGH72988.1"/>
    <property type="molecule type" value="Genomic_DNA"/>
</dbReference>
<accession>A0A8J3EJR6</accession>
<dbReference type="Proteomes" id="UP000602050">
    <property type="component" value="Unassembled WGS sequence"/>
</dbReference>
<proteinExistence type="predicted"/>
<feature type="transmembrane region" description="Helical" evidence="1">
    <location>
        <begin position="37"/>
        <end position="54"/>
    </location>
</feature>
<dbReference type="AlphaFoldDB" id="A0A8J3EJR6"/>
<reference evidence="2" key="2">
    <citation type="submission" date="2020-09" db="EMBL/GenBank/DDBJ databases">
        <authorList>
            <person name="Sun Q."/>
            <person name="Zhou Y."/>
        </authorList>
    </citation>
    <scope>NUCLEOTIDE SEQUENCE</scope>
    <source>
        <strain evidence="2">CGMCC 1.12360</strain>
    </source>
</reference>